<keyword evidence="7" id="KW-1185">Reference proteome</keyword>
<dbReference type="Proteomes" id="UP000762676">
    <property type="component" value="Unassembled WGS sequence"/>
</dbReference>
<evidence type="ECO:0000313" key="7">
    <source>
        <dbReference type="Proteomes" id="UP000762676"/>
    </source>
</evidence>
<evidence type="ECO:0000256" key="4">
    <source>
        <dbReference type="ARBA" id="ARBA00022737"/>
    </source>
</evidence>
<sequence>TYIKSESKTYTVEKRKGHKEKRGILAVSLWGWYVTNRPFSAREAVAFIANTVRQSGFFSLWRGNSATLVRIVPYSAIQFSSHEQYKIWLNTDNRKYVSKDIEDSII</sequence>
<evidence type="ECO:0000256" key="5">
    <source>
        <dbReference type="ARBA" id="ARBA00023136"/>
    </source>
</evidence>
<evidence type="ECO:0000313" key="6">
    <source>
        <dbReference type="EMBL" id="GFR64905.1"/>
    </source>
</evidence>
<reference evidence="6 7" key="1">
    <citation type="journal article" date="2021" name="Elife">
        <title>Chloroplast acquisition without the gene transfer in kleptoplastic sea slugs, Plakobranchus ocellatus.</title>
        <authorList>
            <person name="Maeda T."/>
            <person name="Takahashi S."/>
            <person name="Yoshida T."/>
            <person name="Shimamura S."/>
            <person name="Takaki Y."/>
            <person name="Nagai Y."/>
            <person name="Toyoda A."/>
            <person name="Suzuki Y."/>
            <person name="Arimoto A."/>
            <person name="Ishii H."/>
            <person name="Satoh N."/>
            <person name="Nishiyama T."/>
            <person name="Hasebe M."/>
            <person name="Maruyama T."/>
            <person name="Minagawa J."/>
            <person name="Obokata J."/>
            <person name="Shigenobu S."/>
        </authorList>
    </citation>
    <scope>NUCLEOTIDE SEQUENCE [LARGE SCALE GENOMIC DNA]</scope>
</reference>
<gene>
    <name evidence="6" type="ORF">ElyMa_001934600</name>
</gene>
<keyword evidence="5" id="KW-0472">Membrane</keyword>
<dbReference type="Pfam" id="PF00153">
    <property type="entry name" value="Mito_carr"/>
    <property type="match status" value="1"/>
</dbReference>
<dbReference type="SUPFAM" id="SSF103506">
    <property type="entry name" value="Mitochondrial carrier"/>
    <property type="match status" value="1"/>
</dbReference>
<dbReference type="PANTHER" id="PTHR24089">
    <property type="entry name" value="SOLUTE CARRIER FAMILY 25"/>
    <property type="match status" value="1"/>
</dbReference>
<dbReference type="AlphaFoldDB" id="A0AAV4EW62"/>
<evidence type="ECO:0000256" key="1">
    <source>
        <dbReference type="ARBA" id="ARBA00004141"/>
    </source>
</evidence>
<name>A0AAV4EW62_9GAST</name>
<keyword evidence="4" id="KW-0677">Repeat</keyword>
<comment type="subcellular location">
    <subcellularLocation>
        <location evidence="1">Membrane</location>
        <topology evidence="1">Multi-pass membrane protein</topology>
    </subcellularLocation>
</comment>
<feature type="non-terminal residue" evidence="6">
    <location>
        <position position="1"/>
    </location>
</feature>
<dbReference type="InterPro" id="IPR018108">
    <property type="entry name" value="MCP_transmembrane"/>
</dbReference>
<organism evidence="6 7">
    <name type="scientific">Elysia marginata</name>
    <dbReference type="NCBI Taxonomy" id="1093978"/>
    <lineage>
        <taxon>Eukaryota</taxon>
        <taxon>Metazoa</taxon>
        <taxon>Spiralia</taxon>
        <taxon>Lophotrochozoa</taxon>
        <taxon>Mollusca</taxon>
        <taxon>Gastropoda</taxon>
        <taxon>Heterobranchia</taxon>
        <taxon>Euthyneura</taxon>
        <taxon>Panpulmonata</taxon>
        <taxon>Sacoglossa</taxon>
        <taxon>Placobranchoidea</taxon>
        <taxon>Plakobranchidae</taxon>
        <taxon>Elysia</taxon>
    </lineage>
</organism>
<proteinExistence type="inferred from homology"/>
<comment type="similarity">
    <text evidence="2">Belongs to the mitochondrial carrier (TC 2.A.29) family.</text>
</comment>
<dbReference type="EMBL" id="BMAT01003919">
    <property type="protein sequence ID" value="GFR64905.1"/>
    <property type="molecule type" value="Genomic_DNA"/>
</dbReference>
<evidence type="ECO:0000256" key="3">
    <source>
        <dbReference type="ARBA" id="ARBA00022692"/>
    </source>
</evidence>
<protein>
    <submittedName>
        <fullName evidence="6">Solute carrier family 25 member 42</fullName>
    </submittedName>
</protein>
<evidence type="ECO:0000256" key="2">
    <source>
        <dbReference type="ARBA" id="ARBA00006375"/>
    </source>
</evidence>
<comment type="caution">
    <text evidence="6">The sequence shown here is derived from an EMBL/GenBank/DDBJ whole genome shotgun (WGS) entry which is preliminary data.</text>
</comment>
<keyword evidence="3" id="KW-0812">Transmembrane</keyword>
<accession>A0AAV4EW62</accession>
<dbReference type="Gene3D" id="1.50.40.10">
    <property type="entry name" value="Mitochondrial carrier domain"/>
    <property type="match status" value="1"/>
</dbReference>
<dbReference type="GO" id="GO:0016020">
    <property type="term" value="C:membrane"/>
    <property type="evidence" value="ECO:0007669"/>
    <property type="project" value="UniProtKB-SubCell"/>
</dbReference>
<dbReference type="InterPro" id="IPR023395">
    <property type="entry name" value="MCP_dom_sf"/>
</dbReference>